<feature type="signal peptide" evidence="7">
    <location>
        <begin position="1"/>
        <end position="31"/>
    </location>
</feature>
<dbReference type="PROSITE" id="PS51257">
    <property type="entry name" value="PROKAR_LIPOPROTEIN"/>
    <property type="match status" value="1"/>
</dbReference>
<dbReference type="Gene3D" id="3.40.710.10">
    <property type="entry name" value="DD-peptidase/beta-lactamase superfamily"/>
    <property type="match status" value="1"/>
</dbReference>
<evidence type="ECO:0000313" key="9">
    <source>
        <dbReference type="EMBL" id="RZS36382.1"/>
    </source>
</evidence>
<keyword evidence="7" id="KW-0732">Signal</keyword>
<comment type="similarity">
    <text evidence="1 6">Belongs to the class-A beta-lactamase family.</text>
</comment>
<reference evidence="9 10" key="1">
    <citation type="submission" date="2019-02" db="EMBL/GenBank/DDBJ databases">
        <title>Genomic Encyclopedia of Type Strains, Phase IV (KMG-IV): sequencing the most valuable type-strain genomes for metagenomic binning, comparative biology and taxonomic classification.</title>
        <authorList>
            <person name="Goeker M."/>
        </authorList>
    </citation>
    <scope>NUCLEOTIDE SEQUENCE [LARGE SCALE GENOMIC DNA]</scope>
    <source>
        <strain evidence="9 10">DSM 101727</strain>
    </source>
</reference>
<dbReference type="RefSeq" id="WP_130345889.1">
    <property type="nucleotide sequence ID" value="NZ_SGWQ01000007.1"/>
</dbReference>
<dbReference type="InterPro" id="IPR000871">
    <property type="entry name" value="Beta-lactam_class-A"/>
</dbReference>
<dbReference type="EC" id="3.5.2.6" evidence="2 6"/>
<dbReference type="PROSITE" id="PS51318">
    <property type="entry name" value="TAT"/>
    <property type="match status" value="1"/>
</dbReference>
<evidence type="ECO:0000313" key="10">
    <source>
        <dbReference type="Proteomes" id="UP000294257"/>
    </source>
</evidence>
<name>A0A4Q7KMF8_9PSEU</name>
<dbReference type="NCBIfam" id="NF033103">
    <property type="entry name" value="bla_class_A"/>
    <property type="match status" value="1"/>
</dbReference>
<evidence type="ECO:0000256" key="3">
    <source>
        <dbReference type="ARBA" id="ARBA00018879"/>
    </source>
</evidence>
<dbReference type="OrthoDB" id="9784149at2"/>
<dbReference type="GO" id="GO:0008800">
    <property type="term" value="F:beta-lactamase activity"/>
    <property type="evidence" value="ECO:0007669"/>
    <property type="project" value="UniProtKB-UniRule"/>
</dbReference>
<evidence type="ECO:0000256" key="1">
    <source>
        <dbReference type="ARBA" id="ARBA00009009"/>
    </source>
</evidence>
<dbReference type="InterPro" id="IPR012338">
    <property type="entry name" value="Beta-lactam/transpept-like"/>
</dbReference>
<dbReference type="InterPro" id="IPR006311">
    <property type="entry name" value="TAT_signal"/>
</dbReference>
<dbReference type="InterPro" id="IPR045155">
    <property type="entry name" value="Beta-lactam_cat"/>
</dbReference>
<dbReference type="PANTHER" id="PTHR35333:SF3">
    <property type="entry name" value="BETA-LACTAMASE-TYPE TRANSPEPTIDASE FOLD CONTAINING PROTEIN"/>
    <property type="match status" value="1"/>
</dbReference>
<comment type="catalytic activity">
    <reaction evidence="6">
        <text>a beta-lactam + H2O = a substituted beta-amino acid</text>
        <dbReference type="Rhea" id="RHEA:20401"/>
        <dbReference type="ChEBI" id="CHEBI:15377"/>
        <dbReference type="ChEBI" id="CHEBI:35627"/>
        <dbReference type="ChEBI" id="CHEBI:140347"/>
        <dbReference type="EC" id="3.5.2.6"/>
    </reaction>
</comment>
<keyword evidence="10" id="KW-1185">Reference proteome</keyword>
<dbReference type="EMBL" id="SGWQ01000007">
    <property type="protein sequence ID" value="RZS36382.1"/>
    <property type="molecule type" value="Genomic_DNA"/>
</dbReference>
<dbReference type="SUPFAM" id="SSF56601">
    <property type="entry name" value="beta-lactamase/transpeptidase-like"/>
    <property type="match status" value="1"/>
</dbReference>
<feature type="domain" description="Beta-lactamase class A catalytic" evidence="8">
    <location>
        <begin position="54"/>
        <end position="270"/>
    </location>
</feature>
<dbReference type="GO" id="GO:0030655">
    <property type="term" value="P:beta-lactam antibiotic catabolic process"/>
    <property type="evidence" value="ECO:0007669"/>
    <property type="project" value="InterPro"/>
</dbReference>
<evidence type="ECO:0000256" key="7">
    <source>
        <dbReference type="SAM" id="SignalP"/>
    </source>
</evidence>
<dbReference type="GO" id="GO:0046677">
    <property type="term" value="P:response to antibiotic"/>
    <property type="evidence" value="ECO:0007669"/>
    <property type="project" value="UniProtKB-UniRule"/>
</dbReference>
<accession>A0A4Q7KMF8</accession>
<keyword evidence="5 6" id="KW-0046">Antibiotic resistance</keyword>
<proteinExistence type="inferred from homology"/>
<protein>
    <recommendedName>
        <fullName evidence="3 6">Beta-lactamase</fullName>
        <ecNumber evidence="2 6">3.5.2.6</ecNumber>
    </recommendedName>
</protein>
<dbReference type="Pfam" id="PF13354">
    <property type="entry name" value="Beta-lactamase2"/>
    <property type="match status" value="1"/>
</dbReference>
<dbReference type="PANTHER" id="PTHR35333">
    <property type="entry name" value="BETA-LACTAMASE"/>
    <property type="match status" value="1"/>
</dbReference>
<evidence type="ECO:0000259" key="8">
    <source>
        <dbReference type="Pfam" id="PF13354"/>
    </source>
</evidence>
<evidence type="ECO:0000256" key="5">
    <source>
        <dbReference type="ARBA" id="ARBA00023251"/>
    </source>
</evidence>
<feature type="chain" id="PRO_5020377616" description="Beta-lactamase" evidence="7">
    <location>
        <begin position="32"/>
        <end position="300"/>
    </location>
</feature>
<sequence>MASVSRRAFLRTSLAAGVAGPALLGGCTAEAAQPPADLGQRFAALEQQYGARLGVYAINTRTGVTVTHRADERFPMCSTFKTLAAAAILRDRDQHGEFLAKVIPYARADLVANSPVTEKHVGAGMRVDQLCAAAIQYSDNTAANLMLREIGGPAGVTAFCRSIGDPATRLDRWETALNSALPGDPRDTTTPAAIGRDYDQLVLGRALSREDAALLTGWLCGNTTSSKRFRAGLPVGWRLGDKTGGGDYGTNNDVGVTWTTRGTPLVLVALSTRHTQDAAPQDALLADTARLLAGTLAPGE</sequence>
<dbReference type="InterPro" id="IPR023650">
    <property type="entry name" value="Beta-lactam_class-A_AS"/>
</dbReference>
<dbReference type="AlphaFoldDB" id="A0A4Q7KMF8"/>
<dbReference type="PRINTS" id="PR00118">
    <property type="entry name" value="BLACTAMASEA"/>
</dbReference>
<evidence type="ECO:0000256" key="4">
    <source>
        <dbReference type="ARBA" id="ARBA00022801"/>
    </source>
</evidence>
<organism evidence="9 10">
    <name type="scientific">Herbihabitans rhizosphaerae</name>
    <dbReference type="NCBI Taxonomy" id="1872711"/>
    <lineage>
        <taxon>Bacteria</taxon>
        <taxon>Bacillati</taxon>
        <taxon>Actinomycetota</taxon>
        <taxon>Actinomycetes</taxon>
        <taxon>Pseudonocardiales</taxon>
        <taxon>Pseudonocardiaceae</taxon>
        <taxon>Herbihabitans</taxon>
    </lineage>
</organism>
<gene>
    <name evidence="9" type="ORF">EV193_10763</name>
</gene>
<dbReference type="Proteomes" id="UP000294257">
    <property type="component" value="Unassembled WGS sequence"/>
</dbReference>
<comment type="caution">
    <text evidence="9">The sequence shown here is derived from an EMBL/GenBank/DDBJ whole genome shotgun (WGS) entry which is preliminary data.</text>
</comment>
<evidence type="ECO:0000256" key="6">
    <source>
        <dbReference type="RuleBase" id="RU361140"/>
    </source>
</evidence>
<evidence type="ECO:0000256" key="2">
    <source>
        <dbReference type="ARBA" id="ARBA00012865"/>
    </source>
</evidence>
<keyword evidence="4 6" id="KW-0378">Hydrolase</keyword>
<dbReference type="PROSITE" id="PS00146">
    <property type="entry name" value="BETA_LACTAMASE_A"/>
    <property type="match status" value="1"/>
</dbReference>